<evidence type="ECO:0000313" key="1">
    <source>
        <dbReference type="EMBL" id="MCP0887364.1"/>
    </source>
</evidence>
<proteinExistence type="predicted"/>
<dbReference type="AlphaFoldDB" id="A0A9X2FLD7"/>
<dbReference type="SUPFAM" id="SSF51735">
    <property type="entry name" value="NAD(P)-binding Rossmann-fold domains"/>
    <property type="match status" value="1"/>
</dbReference>
<dbReference type="Gene3D" id="3.40.50.720">
    <property type="entry name" value="NAD(P)-binding Rossmann-like Domain"/>
    <property type="match status" value="1"/>
</dbReference>
<sequence length="317" mass="34250">MKAAIVKNKGILPVVEKIDAPIHSTEDELILTVKASALTKVSKSSSLGNHYSSHDSFPKVAGMEGVGEDTNGNRFYFIGSQGSYGALAEQTLVNKKRTVKIPEKLDTITAAAIANPGMSSYTALVYRAKITSNDVVLINGATGTAGMLAVKMAYALGAKKVIAIGRNKDVLKHSGADEYLSSSDYGDNEQAQYLVDLGKIITDVTIVLDYLWGDTAQQIMQAIYQFSNHQFETRYIQIGTLASQEITIPGALLRSTKLTLMGSGLGSVGSKELLSSAERVFELAVTNSWHIPTITFKLEDIKKAWEVPSHPRPVIII</sequence>
<comment type="caution">
    <text evidence="1">The sequence shown here is derived from an EMBL/GenBank/DDBJ whole genome shotgun (WGS) entry which is preliminary data.</text>
</comment>
<dbReference type="PANTHER" id="PTHR43677">
    <property type="entry name" value="SHORT-CHAIN DEHYDROGENASE/REDUCTASE"/>
    <property type="match status" value="1"/>
</dbReference>
<reference evidence="1 2" key="1">
    <citation type="journal article" date="2023" name="Int. J. Syst. Evol. Microbiol.">
        <title>Ligilactobacillus ubinensis sp. nov., a novel species isolated from the wild ferment of a durian fruit (Durio zibethinus).</title>
        <authorList>
            <person name="Heng Y.C."/>
            <person name="Menon N."/>
            <person name="Chen B."/>
            <person name="Loo B.Z.L."/>
            <person name="Wong G.W.J."/>
            <person name="Lim A.C.H."/>
            <person name="Silvaraju S."/>
            <person name="Kittelmann S."/>
        </authorList>
    </citation>
    <scope>NUCLEOTIDE SEQUENCE [LARGE SCALE GENOMIC DNA]</scope>
    <source>
        <strain evidence="1 2">WILCCON 0076</strain>
    </source>
</reference>
<dbReference type="PANTHER" id="PTHR43677:SF11">
    <property type="entry name" value="ZINC-CONTAINING ALCOHOL DEHYDROGENASE"/>
    <property type="match status" value="1"/>
</dbReference>
<dbReference type="SUPFAM" id="SSF50129">
    <property type="entry name" value="GroES-like"/>
    <property type="match status" value="1"/>
</dbReference>
<dbReference type="Gene3D" id="3.90.180.10">
    <property type="entry name" value="Medium-chain alcohol dehydrogenases, catalytic domain"/>
    <property type="match status" value="1"/>
</dbReference>
<dbReference type="InterPro" id="IPR051397">
    <property type="entry name" value="Zn-ADH-like_protein"/>
</dbReference>
<dbReference type="GO" id="GO:0016491">
    <property type="term" value="F:oxidoreductase activity"/>
    <property type="evidence" value="ECO:0007669"/>
    <property type="project" value="TreeGrafter"/>
</dbReference>
<dbReference type="Proteomes" id="UP001139006">
    <property type="component" value="Unassembled WGS sequence"/>
</dbReference>
<accession>A0A9X2FLD7</accession>
<dbReference type="InterPro" id="IPR036291">
    <property type="entry name" value="NAD(P)-bd_dom_sf"/>
</dbReference>
<keyword evidence="2" id="KW-1185">Reference proteome</keyword>
<dbReference type="RefSeq" id="WP_253361140.1">
    <property type="nucleotide sequence ID" value="NZ_JAIULA010000016.1"/>
</dbReference>
<name>A0A9X2FLD7_9LACO</name>
<evidence type="ECO:0000313" key="2">
    <source>
        <dbReference type="Proteomes" id="UP001139006"/>
    </source>
</evidence>
<organism evidence="1 2">
    <name type="scientific">Ligilactobacillus ubinensis</name>
    <dbReference type="NCBI Taxonomy" id="2876789"/>
    <lineage>
        <taxon>Bacteria</taxon>
        <taxon>Bacillati</taxon>
        <taxon>Bacillota</taxon>
        <taxon>Bacilli</taxon>
        <taxon>Lactobacillales</taxon>
        <taxon>Lactobacillaceae</taxon>
        <taxon>Ligilactobacillus</taxon>
    </lineage>
</organism>
<protein>
    <submittedName>
        <fullName evidence="1">Zinc-binding alcohol dehydrogenase family protein</fullName>
    </submittedName>
</protein>
<dbReference type="EMBL" id="JAIULA010000016">
    <property type="protein sequence ID" value="MCP0887364.1"/>
    <property type="molecule type" value="Genomic_DNA"/>
</dbReference>
<gene>
    <name evidence="1" type="ORF">LB941_08455</name>
</gene>
<dbReference type="InterPro" id="IPR011032">
    <property type="entry name" value="GroES-like_sf"/>
</dbReference>